<accession>A0ABR0LTW0</accession>
<reference evidence="2 3" key="1">
    <citation type="submission" date="2023-08" db="EMBL/GenBank/DDBJ databases">
        <title>Black Yeasts Isolated from many extreme environments.</title>
        <authorList>
            <person name="Coleine C."/>
            <person name="Stajich J.E."/>
            <person name="Selbmann L."/>
        </authorList>
    </citation>
    <scope>NUCLEOTIDE SEQUENCE [LARGE SCALE GENOMIC DNA]</scope>
    <source>
        <strain evidence="2 3">CCFEE 536</strain>
    </source>
</reference>
<sequence length="180" mass="20015">EVVYAPVADQHTFEISNRSYNANFQGLIVDESQTMYQNGLAYFSDSQMKEQLRSQPQESRLRRFEHSKDQSKGDRKAVAEALGTEAPSTDTSPFAYQSGPGRTEHLAVEQQQPHTSLPKSPEAISSGRDAIPWHEPPHPMANRHAPFDQSRADPPLRNLSCSFALEEIFDFSGAAAPDSI</sequence>
<comment type="caution">
    <text evidence="2">The sequence shown here is derived from an EMBL/GenBank/DDBJ whole genome shotgun (WGS) entry which is preliminary data.</text>
</comment>
<organism evidence="2 3">
    <name type="scientific">Cryomyces antarcticus</name>
    <dbReference type="NCBI Taxonomy" id="329879"/>
    <lineage>
        <taxon>Eukaryota</taxon>
        <taxon>Fungi</taxon>
        <taxon>Dikarya</taxon>
        <taxon>Ascomycota</taxon>
        <taxon>Pezizomycotina</taxon>
        <taxon>Dothideomycetes</taxon>
        <taxon>Dothideomycetes incertae sedis</taxon>
        <taxon>Cryomyces</taxon>
    </lineage>
</organism>
<feature type="non-terminal residue" evidence="2">
    <location>
        <position position="1"/>
    </location>
</feature>
<feature type="compositionally biased region" description="Basic and acidic residues" evidence="1">
    <location>
        <begin position="59"/>
        <end position="78"/>
    </location>
</feature>
<name>A0ABR0LTW0_9PEZI</name>
<protein>
    <submittedName>
        <fullName evidence="2">Uncharacterized protein</fullName>
    </submittedName>
</protein>
<dbReference type="EMBL" id="JAVRRA010010535">
    <property type="protein sequence ID" value="KAK5241661.1"/>
    <property type="molecule type" value="Genomic_DNA"/>
</dbReference>
<keyword evidence="3" id="KW-1185">Reference proteome</keyword>
<evidence type="ECO:0000313" key="2">
    <source>
        <dbReference type="EMBL" id="KAK5241661.1"/>
    </source>
</evidence>
<evidence type="ECO:0000313" key="3">
    <source>
        <dbReference type="Proteomes" id="UP001357485"/>
    </source>
</evidence>
<feature type="compositionally biased region" description="Polar residues" evidence="1">
    <location>
        <begin position="86"/>
        <end position="95"/>
    </location>
</feature>
<feature type="region of interest" description="Disordered" evidence="1">
    <location>
        <begin position="47"/>
        <end position="151"/>
    </location>
</feature>
<dbReference type="Proteomes" id="UP001357485">
    <property type="component" value="Unassembled WGS sequence"/>
</dbReference>
<feature type="compositionally biased region" description="Polar residues" evidence="1">
    <location>
        <begin position="109"/>
        <end position="118"/>
    </location>
</feature>
<proteinExistence type="predicted"/>
<evidence type="ECO:0000256" key="1">
    <source>
        <dbReference type="SAM" id="MobiDB-lite"/>
    </source>
</evidence>
<gene>
    <name evidence="2" type="ORF">LTR16_009155</name>
</gene>